<reference evidence="6" key="2">
    <citation type="submission" date="2020-09" db="EMBL/GenBank/DDBJ databases">
        <authorList>
            <person name="Sun Q."/>
            <person name="Ohkuma M."/>
        </authorList>
    </citation>
    <scope>NUCLEOTIDE SEQUENCE</scope>
    <source>
        <strain evidence="6">JCM 3346</strain>
    </source>
</reference>
<dbReference type="GO" id="GO:0003700">
    <property type="term" value="F:DNA-binding transcription factor activity"/>
    <property type="evidence" value="ECO:0007669"/>
    <property type="project" value="InterPro"/>
</dbReference>
<feature type="domain" description="HTH gntR-type" evidence="5">
    <location>
        <begin position="54"/>
        <end position="121"/>
    </location>
</feature>
<gene>
    <name evidence="6" type="ORF">GCM10010196_10130</name>
</gene>
<dbReference type="InterPro" id="IPR036390">
    <property type="entry name" value="WH_DNA-bd_sf"/>
</dbReference>
<dbReference type="GO" id="GO:0003677">
    <property type="term" value="F:DNA binding"/>
    <property type="evidence" value="ECO:0007669"/>
    <property type="project" value="UniProtKB-KW"/>
</dbReference>
<evidence type="ECO:0000256" key="1">
    <source>
        <dbReference type="ARBA" id="ARBA00023015"/>
    </source>
</evidence>
<dbReference type="SMART" id="SM00895">
    <property type="entry name" value="FCD"/>
    <property type="match status" value="2"/>
</dbReference>
<dbReference type="EMBL" id="BMRJ01000001">
    <property type="protein sequence ID" value="GGR18942.1"/>
    <property type="molecule type" value="Genomic_DNA"/>
</dbReference>
<evidence type="ECO:0000256" key="2">
    <source>
        <dbReference type="ARBA" id="ARBA00023125"/>
    </source>
</evidence>
<dbReference type="InterPro" id="IPR011711">
    <property type="entry name" value="GntR_C"/>
</dbReference>
<dbReference type="PROSITE" id="PS50949">
    <property type="entry name" value="HTH_GNTR"/>
    <property type="match status" value="2"/>
</dbReference>
<dbReference type="Pfam" id="PF07729">
    <property type="entry name" value="FCD"/>
    <property type="match status" value="2"/>
</dbReference>
<evidence type="ECO:0000256" key="3">
    <source>
        <dbReference type="ARBA" id="ARBA00023163"/>
    </source>
</evidence>
<dbReference type="SMART" id="SM00345">
    <property type="entry name" value="HTH_GNTR"/>
    <property type="match status" value="2"/>
</dbReference>
<organism evidence="6 7">
    <name type="scientific">Agromyces mediolanus</name>
    <name type="common">Corynebacterium mediolanum</name>
    <dbReference type="NCBI Taxonomy" id="41986"/>
    <lineage>
        <taxon>Bacteria</taxon>
        <taxon>Bacillati</taxon>
        <taxon>Actinomycetota</taxon>
        <taxon>Actinomycetes</taxon>
        <taxon>Micrococcales</taxon>
        <taxon>Microbacteriaceae</taxon>
        <taxon>Agromyces</taxon>
    </lineage>
</organism>
<dbReference type="PANTHER" id="PTHR43537:SF5">
    <property type="entry name" value="UXU OPERON TRANSCRIPTIONAL REGULATOR"/>
    <property type="match status" value="1"/>
</dbReference>
<comment type="caution">
    <text evidence="6">The sequence shown here is derived from an EMBL/GenBank/DDBJ whole genome shotgun (WGS) entry which is preliminary data.</text>
</comment>
<feature type="domain" description="HTH gntR-type" evidence="5">
    <location>
        <begin position="284"/>
        <end position="352"/>
    </location>
</feature>
<dbReference type="PANTHER" id="PTHR43537">
    <property type="entry name" value="TRANSCRIPTIONAL REGULATOR, GNTR FAMILY"/>
    <property type="match status" value="1"/>
</dbReference>
<dbReference type="SUPFAM" id="SSF48008">
    <property type="entry name" value="GntR ligand-binding domain-like"/>
    <property type="match status" value="2"/>
</dbReference>
<keyword evidence="7" id="KW-1185">Reference proteome</keyword>
<evidence type="ECO:0000313" key="6">
    <source>
        <dbReference type="EMBL" id="GGR18942.1"/>
    </source>
</evidence>
<keyword evidence="2" id="KW-0238">DNA-binding</keyword>
<dbReference type="Proteomes" id="UP000610303">
    <property type="component" value="Unassembled WGS sequence"/>
</dbReference>
<dbReference type="Gene3D" id="1.20.120.530">
    <property type="entry name" value="GntR ligand-binding domain-like"/>
    <property type="match status" value="2"/>
</dbReference>
<dbReference type="RefSeq" id="WP_189084179.1">
    <property type="nucleotide sequence ID" value="NZ_BMRJ01000001.1"/>
</dbReference>
<dbReference type="InterPro" id="IPR036388">
    <property type="entry name" value="WH-like_DNA-bd_sf"/>
</dbReference>
<protein>
    <recommendedName>
        <fullName evidence="5">HTH gntR-type domain-containing protein</fullName>
    </recommendedName>
</protein>
<sequence>MVLDRLVPRPSVDPRRPTATTTTTAEPRTTELRRGSPGFLGGASGRGDVSAYTDAAASRVFRKLRGDIVIGTLPGGSRLIELPIAREAGVSRHAVRTAIRRLVSERLVDESSAQGWRVTSFTRSDAADLAEVQSLLDRVAARQAAHRRTSRDLAGFRRQIAAAERALQRGDDLDLIRIGGRFRAEVYASTGNGPLLALHDLLFSRSLRLLAFADDAELDPARALADFDAAFTARDADAAELAARRFNAELRTARRVWALRRLDESNGGFGRELGDPTAAPGAEPHAVERIAAALRAEILSGARAPGQPLPTRVLAERYGAGRADVRGAIGELAKEGLLAPGSGQLSARVRDIPEAELSGFLDLGRLLDRLAVRFAAERPTPEALTGLEERAQDAERLARRGDASPAELDEAAFAVRAQLHDMSGNRVLRELARAIEPRLRVFSARSPGTLASLGEHRLVLEAVASRDSGLLDRRARADGASAPLDRPLPVR</sequence>
<evidence type="ECO:0000313" key="7">
    <source>
        <dbReference type="Proteomes" id="UP000610303"/>
    </source>
</evidence>
<dbReference type="AlphaFoldDB" id="A0A918CEG2"/>
<reference evidence="6" key="1">
    <citation type="journal article" date="2014" name="Int. J. Syst. Evol. Microbiol.">
        <title>Complete genome sequence of Corynebacterium casei LMG S-19264T (=DSM 44701T), isolated from a smear-ripened cheese.</title>
        <authorList>
            <consortium name="US DOE Joint Genome Institute (JGI-PGF)"/>
            <person name="Walter F."/>
            <person name="Albersmeier A."/>
            <person name="Kalinowski J."/>
            <person name="Ruckert C."/>
        </authorList>
    </citation>
    <scope>NUCLEOTIDE SEQUENCE</scope>
    <source>
        <strain evidence="6">JCM 3346</strain>
    </source>
</reference>
<dbReference type="InterPro" id="IPR008920">
    <property type="entry name" value="TF_FadR/GntR_C"/>
</dbReference>
<dbReference type="Pfam" id="PF00392">
    <property type="entry name" value="GntR"/>
    <property type="match status" value="2"/>
</dbReference>
<evidence type="ECO:0000259" key="5">
    <source>
        <dbReference type="PROSITE" id="PS50949"/>
    </source>
</evidence>
<proteinExistence type="predicted"/>
<name>A0A918CEG2_AGRME</name>
<feature type="region of interest" description="Disordered" evidence="4">
    <location>
        <begin position="1"/>
        <end position="45"/>
    </location>
</feature>
<keyword evidence="3" id="KW-0804">Transcription</keyword>
<keyword evidence="1" id="KW-0805">Transcription regulation</keyword>
<dbReference type="SUPFAM" id="SSF46785">
    <property type="entry name" value="Winged helix' DNA-binding domain"/>
    <property type="match status" value="2"/>
</dbReference>
<dbReference type="InterPro" id="IPR000524">
    <property type="entry name" value="Tscrpt_reg_HTH_GntR"/>
</dbReference>
<evidence type="ECO:0000256" key="4">
    <source>
        <dbReference type="SAM" id="MobiDB-lite"/>
    </source>
</evidence>
<dbReference type="Gene3D" id="1.10.10.10">
    <property type="entry name" value="Winged helix-like DNA-binding domain superfamily/Winged helix DNA-binding domain"/>
    <property type="match status" value="2"/>
</dbReference>
<accession>A0A918CEG2</accession>
<feature type="compositionally biased region" description="Low complexity" evidence="4">
    <location>
        <begin position="17"/>
        <end position="27"/>
    </location>
</feature>